<evidence type="ECO:0000313" key="2">
    <source>
        <dbReference type="EMBL" id="SEO06004.1"/>
    </source>
</evidence>
<keyword evidence="1" id="KW-0460">Magnesium</keyword>
<gene>
    <name evidence="2" type="ORF">SAMN05192574_105154</name>
</gene>
<name>A0A1H8LLI3_9SPHI</name>
<keyword evidence="3" id="KW-1185">Reference proteome</keyword>
<reference evidence="3" key="1">
    <citation type="submission" date="2016-10" db="EMBL/GenBank/DDBJ databases">
        <authorList>
            <person name="Varghese N."/>
            <person name="Submissions S."/>
        </authorList>
    </citation>
    <scope>NUCLEOTIDE SEQUENCE [LARGE SCALE GENOMIC DNA]</scope>
    <source>
        <strain evidence="3">Gh-48</strain>
    </source>
</reference>
<keyword evidence="1" id="KW-0479">Metal-binding</keyword>
<accession>A0A1H8LLI3</accession>
<dbReference type="STRING" id="551995.SAMN05192574_105154"/>
<dbReference type="GO" id="GO:0006020">
    <property type="term" value="P:inositol metabolic process"/>
    <property type="evidence" value="ECO:0007669"/>
    <property type="project" value="TreeGrafter"/>
</dbReference>
<dbReference type="AlphaFoldDB" id="A0A1H8LLI3"/>
<feature type="binding site" evidence="1">
    <location>
        <position position="91"/>
    </location>
    <ligand>
        <name>Mg(2+)</name>
        <dbReference type="ChEBI" id="CHEBI:18420"/>
        <label>1</label>
        <note>catalytic</note>
    </ligand>
</feature>
<proteinExistence type="predicted"/>
<dbReference type="Gene3D" id="3.30.540.10">
    <property type="entry name" value="Fructose-1,6-Bisphosphatase, subunit A, domain 1"/>
    <property type="match status" value="1"/>
</dbReference>
<evidence type="ECO:0000313" key="3">
    <source>
        <dbReference type="Proteomes" id="UP000198942"/>
    </source>
</evidence>
<evidence type="ECO:0000256" key="1">
    <source>
        <dbReference type="PIRSR" id="PIRSR600760-2"/>
    </source>
</evidence>
<dbReference type="Gene3D" id="3.40.190.80">
    <property type="match status" value="1"/>
</dbReference>
<dbReference type="PRINTS" id="PR00377">
    <property type="entry name" value="IMPHPHTASES"/>
</dbReference>
<dbReference type="PANTHER" id="PTHR20854">
    <property type="entry name" value="INOSITOL MONOPHOSPHATASE"/>
    <property type="match status" value="1"/>
</dbReference>
<dbReference type="GO" id="GO:0046872">
    <property type="term" value="F:metal ion binding"/>
    <property type="evidence" value="ECO:0007669"/>
    <property type="project" value="UniProtKB-KW"/>
</dbReference>
<dbReference type="GO" id="GO:0007165">
    <property type="term" value="P:signal transduction"/>
    <property type="evidence" value="ECO:0007669"/>
    <property type="project" value="TreeGrafter"/>
</dbReference>
<dbReference type="RefSeq" id="WP_091212009.1">
    <property type="nucleotide sequence ID" value="NZ_FOCL01000005.1"/>
</dbReference>
<feature type="binding site" evidence="1">
    <location>
        <position position="88"/>
    </location>
    <ligand>
        <name>Mg(2+)</name>
        <dbReference type="ChEBI" id="CHEBI:18420"/>
        <label>1</label>
        <note>catalytic</note>
    </ligand>
</feature>
<dbReference type="EMBL" id="FOCL01000005">
    <property type="protein sequence ID" value="SEO06004.1"/>
    <property type="molecule type" value="Genomic_DNA"/>
</dbReference>
<organism evidence="2 3">
    <name type="scientific">Mucilaginibacter gossypiicola</name>
    <dbReference type="NCBI Taxonomy" id="551995"/>
    <lineage>
        <taxon>Bacteria</taxon>
        <taxon>Pseudomonadati</taxon>
        <taxon>Bacteroidota</taxon>
        <taxon>Sphingobacteriia</taxon>
        <taxon>Sphingobacteriales</taxon>
        <taxon>Sphingobacteriaceae</taxon>
        <taxon>Mucilaginibacter</taxon>
    </lineage>
</organism>
<dbReference type="Pfam" id="PF00459">
    <property type="entry name" value="Inositol_P"/>
    <property type="match status" value="1"/>
</dbReference>
<dbReference type="SUPFAM" id="SSF56655">
    <property type="entry name" value="Carbohydrate phosphatase"/>
    <property type="match status" value="1"/>
</dbReference>
<protein>
    <submittedName>
        <fullName evidence="2">Myo-inositol-1(Or 4)-monophosphatase</fullName>
    </submittedName>
</protein>
<comment type="cofactor">
    <cofactor evidence="1">
        <name>Mg(2+)</name>
        <dbReference type="ChEBI" id="CHEBI:18420"/>
    </cofactor>
</comment>
<dbReference type="GO" id="GO:0008934">
    <property type="term" value="F:inositol monophosphate 1-phosphatase activity"/>
    <property type="evidence" value="ECO:0007669"/>
    <property type="project" value="TreeGrafter"/>
</dbReference>
<dbReference type="Proteomes" id="UP000198942">
    <property type="component" value="Unassembled WGS sequence"/>
</dbReference>
<dbReference type="PANTHER" id="PTHR20854:SF4">
    <property type="entry name" value="INOSITOL-1-MONOPHOSPHATASE-RELATED"/>
    <property type="match status" value="1"/>
</dbReference>
<sequence length="264" mass="29028">MQTQINVPYILEQLKIVGDSFLGGFKRSPIPGDAETLGSLFAEIENKALHSIQNSLTATYPDISWVTDEFDMEGQKSGVSVPEYWLFDSMDGAVQYMQHLPGWTFNLVLVRNNAPYFAAVYNPLDNEMFWAVAGEGAFLNDTAIHPTIKADASLMLATFNHPPFQNKFEGLNEVIGKSIEKLLTTFGAVRNYGPLGLMLCSIAAGRIDIFFQYGLDTYNWLAGILIAKEAGALILTAQGAEWTWGAESLLVTAQALPPGFFEEA</sequence>
<dbReference type="InterPro" id="IPR000760">
    <property type="entry name" value="Inositol_monophosphatase-like"/>
</dbReference>
<dbReference type="OrthoDB" id="9772456at2"/>